<dbReference type="Gene3D" id="3.90.70.10">
    <property type="entry name" value="Cysteine proteinases"/>
    <property type="match status" value="1"/>
</dbReference>
<keyword evidence="1" id="KW-0732">Signal</keyword>
<keyword evidence="4" id="KW-1185">Reference proteome</keyword>
<dbReference type="Proteomes" id="UP001500751">
    <property type="component" value="Unassembled WGS sequence"/>
</dbReference>
<gene>
    <name evidence="3" type="ORF">GCM10009839_68840</name>
</gene>
<feature type="chain" id="PRO_5047397345" evidence="1">
    <location>
        <begin position="38"/>
        <end position="473"/>
    </location>
</feature>
<name>A0ABP5GRI5_9ACTN</name>
<accession>A0ABP5GRI5</accession>
<organism evidence="3 4">
    <name type="scientific">Catenulispora yoronensis</name>
    <dbReference type="NCBI Taxonomy" id="450799"/>
    <lineage>
        <taxon>Bacteria</taxon>
        <taxon>Bacillati</taxon>
        <taxon>Actinomycetota</taxon>
        <taxon>Actinomycetes</taxon>
        <taxon>Catenulisporales</taxon>
        <taxon>Catenulisporaceae</taxon>
        <taxon>Catenulispora</taxon>
    </lineage>
</organism>
<proteinExistence type="predicted"/>
<evidence type="ECO:0000256" key="1">
    <source>
        <dbReference type="SAM" id="SignalP"/>
    </source>
</evidence>
<comment type="caution">
    <text evidence="3">The sequence shown here is derived from an EMBL/GenBank/DDBJ whole genome shotgun (WGS) entry which is preliminary data.</text>
</comment>
<dbReference type="Pfam" id="PF13529">
    <property type="entry name" value="Peptidase_C39_2"/>
    <property type="match status" value="1"/>
</dbReference>
<protein>
    <submittedName>
        <fullName evidence="3">Peptidase C39 family protein</fullName>
    </submittedName>
</protein>
<sequence>MTDRRGSDGMSRRVVLAGGAAAGAVAAGFAAAGPAAAAQSRTEAGAVAGTEAGTVAPAGNADGARVRFDRWTSWADFVSGHSEGALALPGRRLGVVIGQPIGQVSYTDPYLNTTAEYEYAVWTSPSRRLDFGATQLTAHWNAETPQGTYIKVELLASMEDGHQDTWVMGIWASGDGDIDRTSVNGQSNAYGEIDTDTWSSETGHSLRSYKLRLTLLRRVGSHASPRVWQIGATASAVPNRTTVPATTPGPATGITLNVKPYAQNIHKGQYVQYGGGGEAWCSPTSTEMVVEFWGKGPSADQLAWVDPTYADPSVDQAARFSYDYGYEGTGNWPFTCAYAATYGLDAMVVRLNSLHEVEVLIAAGFPVVTSQSFTKAENGYYASDGHLWAVIGFDANGDVIVNDPASNSDDNVYTVYPRRMFETVWLRTNYTKADGSPGYGSGGIAYLIKPHGKALPRVVDPRNPSWPSDHCED</sequence>
<reference evidence="4" key="1">
    <citation type="journal article" date="2019" name="Int. J. Syst. Evol. Microbiol.">
        <title>The Global Catalogue of Microorganisms (GCM) 10K type strain sequencing project: providing services to taxonomists for standard genome sequencing and annotation.</title>
        <authorList>
            <consortium name="The Broad Institute Genomics Platform"/>
            <consortium name="The Broad Institute Genome Sequencing Center for Infectious Disease"/>
            <person name="Wu L."/>
            <person name="Ma J."/>
        </authorList>
    </citation>
    <scope>NUCLEOTIDE SEQUENCE [LARGE SCALE GENOMIC DNA]</scope>
    <source>
        <strain evidence="4">JCM 16014</strain>
    </source>
</reference>
<feature type="domain" description="Peptidase C39-like" evidence="2">
    <location>
        <begin position="256"/>
        <end position="405"/>
    </location>
</feature>
<dbReference type="RefSeq" id="WP_344669876.1">
    <property type="nucleotide sequence ID" value="NZ_BAAAQN010000052.1"/>
</dbReference>
<dbReference type="EMBL" id="BAAAQN010000052">
    <property type="protein sequence ID" value="GAA2051861.1"/>
    <property type="molecule type" value="Genomic_DNA"/>
</dbReference>
<feature type="signal peptide" evidence="1">
    <location>
        <begin position="1"/>
        <end position="37"/>
    </location>
</feature>
<dbReference type="InterPro" id="IPR006311">
    <property type="entry name" value="TAT_signal"/>
</dbReference>
<dbReference type="PROSITE" id="PS51318">
    <property type="entry name" value="TAT"/>
    <property type="match status" value="1"/>
</dbReference>
<evidence type="ECO:0000313" key="3">
    <source>
        <dbReference type="EMBL" id="GAA2051861.1"/>
    </source>
</evidence>
<evidence type="ECO:0000259" key="2">
    <source>
        <dbReference type="Pfam" id="PF13529"/>
    </source>
</evidence>
<dbReference type="InterPro" id="IPR039564">
    <property type="entry name" value="Peptidase_C39-like"/>
</dbReference>
<evidence type="ECO:0000313" key="4">
    <source>
        <dbReference type="Proteomes" id="UP001500751"/>
    </source>
</evidence>